<evidence type="ECO:0000313" key="3">
    <source>
        <dbReference type="Proteomes" id="UP000326509"/>
    </source>
</evidence>
<dbReference type="AlphaFoldDB" id="A0A5J4J3P9"/>
<dbReference type="InterPro" id="IPR038765">
    <property type="entry name" value="Papain-like_cys_pep_sf"/>
</dbReference>
<evidence type="ECO:0000259" key="1">
    <source>
        <dbReference type="Pfam" id="PF12969"/>
    </source>
</evidence>
<dbReference type="Pfam" id="PF12969">
    <property type="entry name" value="DUF3857"/>
    <property type="match status" value="1"/>
</dbReference>
<dbReference type="Gene3D" id="2.60.120.1130">
    <property type="match status" value="1"/>
</dbReference>
<keyword evidence="3" id="KW-1185">Reference proteome</keyword>
<evidence type="ECO:0000313" key="2">
    <source>
        <dbReference type="EMBL" id="GER60658.1"/>
    </source>
</evidence>
<dbReference type="RefSeq" id="WP_161596105.1">
    <property type="nucleotide sequence ID" value="NZ_BKCG01000009.1"/>
</dbReference>
<dbReference type="EMBL" id="BKCG01000009">
    <property type="protein sequence ID" value="GER60658.1"/>
    <property type="molecule type" value="Genomic_DNA"/>
</dbReference>
<feature type="domain" description="DUF3857" evidence="1">
    <location>
        <begin position="31"/>
        <end position="173"/>
    </location>
</feature>
<gene>
    <name evidence="2" type="ORF">ULMA_27660</name>
</gene>
<dbReference type="InterPro" id="IPR024618">
    <property type="entry name" value="DUF3857"/>
</dbReference>
<dbReference type="Gene3D" id="3.10.620.30">
    <property type="match status" value="1"/>
</dbReference>
<accession>A0A5J4J3P9</accession>
<name>A0A5J4J3P9_9FLAO</name>
<dbReference type="OrthoDB" id="8595007at2"/>
<protein>
    <recommendedName>
        <fullName evidence="1">DUF3857 domain-containing protein</fullName>
    </recommendedName>
</protein>
<dbReference type="SUPFAM" id="SSF54001">
    <property type="entry name" value="Cysteine proteinases"/>
    <property type="match status" value="1"/>
</dbReference>
<proteinExistence type="predicted"/>
<organism evidence="2 3">
    <name type="scientific">Patiriisocius marinus</name>
    <dbReference type="NCBI Taxonomy" id="1397112"/>
    <lineage>
        <taxon>Bacteria</taxon>
        <taxon>Pseudomonadati</taxon>
        <taxon>Bacteroidota</taxon>
        <taxon>Flavobacteriia</taxon>
        <taxon>Flavobacteriales</taxon>
        <taxon>Flavobacteriaceae</taxon>
        <taxon>Patiriisocius</taxon>
    </lineage>
</organism>
<dbReference type="Proteomes" id="UP000326509">
    <property type="component" value="Unassembled WGS sequence"/>
</dbReference>
<reference evidence="2 3" key="1">
    <citation type="submission" date="2019-08" db="EMBL/GenBank/DDBJ databases">
        <title>Draft genome sequence of Ulvibacter marinus type strain NBRC 109484.</title>
        <authorList>
            <person name="Kawano K."/>
            <person name="Ushijima N."/>
            <person name="Kihara M."/>
            <person name="Itoh H."/>
        </authorList>
    </citation>
    <scope>NUCLEOTIDE SEQUENCE [LARGE SCALE GENOMIC DNA]</scope>
    <source>
        <strain evidence="2 3">NBRC 109484</strain>
    </source>
</reference>
<sequence length="608" mass="69488">MSEIPENLKKDANAVIRYQETSITLDDFDLMTTYERVVITVLNRDGMSAIHPYAFYDDDSSIKEIRAFVYNSNGKVVEKFKERDFTDMSASAGDLYSDNRIKAIEYIPVKIPYTFEFISKTRSKSTAFLPQWNPSPFYGVSTEKSVYRLVNEKEVPLLTKKYNLEKFGATIKETPSLNEYIIENISATEEELMSPHYTQFSPVVKLALKQFRLSGQDVSISSWEDFGKWHNEHLLNDKGELPQETINEVEKIVAGVVDPKEKARIIYEYMQDNTRYISVQVGIGGWQPSPANEVAKLGYGDCKALVNYTKALLKTQDIESYYTIVNSGEEKRDIDEDFIAVQGDHVILTVPLENENLFLECTNQQIPFNYLGDFTDDRKVVMITENGGVVNTTKAFSPDENLQSISAKIAIREDQSIGGSLQQVSKGIMYGDRYELANIEYDKTENYYKNNWSYLNNLTISDINFDNNKKEVVFTEEISFEASSYISKAGERLLFVPNVFDRMEYIPTTKKARTQDLIIRRGKTYTDTVELTLPDGYEIEAAFEPIEMTTEFGIYTASVESINATKVKYVRNFSYLNGVYGKDKYDAFVDFINAVTKADNSKVVLTRK</sequence>
<dbReference type="Gene3D" id="2.60.40.3140">
    <property type="match status" value="1"/>
</dbReference>
<comment type="caution">
    <text evidence="2">The sequence shown here is derived from an EMBL/GenBank/DDBJ whole genome shotgun (WGS) entry which is preliminary data.</text>
</comment>